<proteinExistence type="predicted"/>
<dbReference type="AlphaFoldDB" id="G2YVC7"/>
<name>G2YVC7_BOTF4</name>
<dbReference type="Proteomes" id="UP000008177">
    <property type="component" value="Unplaced contigs"/>
</dbReference>
<dbReference type="InParanoid" id="G2YVC7"/>
<protein>
    <submittedName>
        <fullName evidence="1">Uncharacterized protein</fullName>
    </submittedName>
</protein>
<dbReference type="HOGENOM" id="CLU_3159901_0_0_1"/>
<accession>G2YVC7</accession>
<gene>
    <name evidence="1" type="ORF">BofuT4_uP155660.1</name>
</gene>
<organism evidence="1 2">
    <name type="scientific">Botryotinia fuckeliana (strain T4)</name>
    <name type="common">Noble rot fungus</name>
    <name type="synonym">Botrytis cinerea</name>
    <dbReference type="NCBI Taxonomy" id="999810"/>
    <lineage>
        <taxon>Eukaryota</taxon>
        <taxon>Fungi</taxon>
        <taxon>Dikarya</taxon>
        <taxon>Ascomycota</taxon>
        <taxon>Pezizomycotina</taxon>
        <taxon>Leotiomycetes</taxon>
        <taxon>Helotiales</taxon>
        <taxon>Sclerotiniaceae</taxon>
        <taxon>Botrytis</taxon>
    </lineage>
</organism>
<reference evidence="2" key="1">
    <citation type="journal article" date="2011" name="PLoS Genet.">
        <title>Genomic analysis of the necrotrophic fungal pathogens Sclerotinia sclerotiorum and Botrytis cinerea.</title>
        <authorList>
            <person name="Amselem J."/>
            <person name="Cuomo C.A."/>
            <person name="van Kan J.A."/>
            <person name="Viaud M."/>
            <person name="Benito E.P."/>
            <person name="Couloux A."/>
            <person name="Coutinho P.M."/>
            <person name="de Vries R.P."/>
            <person name="Dyer P.S."/>
            <person name="Fillinger S."/>
            <person name="Fournier E."/>
            <person name="Gout L."/>
            <person name="Hahn M."/>
            <person name="Kohn L."/>
            <person name="Lapalu N."/>
            <person name="Plummer K.M."/>
            <person name="Pradier J.M."/>
            <person name="Quevillon E."/>
            <person name="Sharon A."/>
            <person name="Simon A."/>
            <person name="ten Have A."/>
            <person name="Tudzynski B."/>
            <person name="Tudzynski P."/>
            <person name="Wincker P."/>
            <person name="Andrew M."/>
            <person name="Anthouard V."/>
            <person name="Beever R.E."/>
            <person name="Beffa R."/>
            <person name="Benoit I."/>
            <person name="Bouzid O."/>
            <person name="Brault B."/>
            <person name="Chen Z."/>
            <person name="Choquer M."/>
            <person name="Collemare J."/>
            <person name="Cotton P."/>
            <person name="Danchin E.G."/>
            <person name="Da Silva C."/>
            <person name="Gautier A."/>
            <person name="Giraud C."/>
            <person name="Giraud T."/>
            <person name="Gonzalez C."/>
            <person name="Grossetete S."/>
            <person name="Guldener U."/>
            <person name="Henrissat B."/>
            <person name="Howlett B.J."/>
            <person name="Kodira C."/>
            <person name="Kretschmer M."/>
            <person name="Lappartient A."/>
            <person name="Leroch M."/>
            <person name="Levis C."/>
            <person name="Mauceli E."/>
            <person name="Neuveglise C."/>
            <person name="Oeser B."/>
            <person name="Pearson M."/>
            <person name="Poulain J."/>
            <person name="Poussereau N."/>
            <person name="Quesneville H."/>
            <person name="Rascle C."/>
            <person name="Schumacher J."/>
            <person name="Segurens B."/>
            <person name="Sexton A."/>
            <person name="Silva E."/>
            <person name="Sirven C."/>
            <person name="Soanes D.M."/>
            <person name="Talbot N.J."/>
            <person name="Templeton M."/>
            <person name="Yandava C."/>
            <person name="Yarden O."/>
            <person name="Zeng Q."/>
            <person name="Rollins J.A."/>
            <person name="Lebrun M.H."/>
            <person name="Dickman M."/>
        </authorList>
    </citation>
    <scope>NUCLEOTIDE SEQUENCE [LARGE SCALE GENOMIC DNA]</scope>
    <source>
        <strain evidence="2">T4</strain>
    </source>
</reference>
<evidence type="ECO:0000313" key="1">
    <source>
        <dbReference type="EMBL" id="CCD55575.1"/>
    </source>
</evidence>
<dbReference type="EMBL" id="FQ790355">
    <property type="protein sequence ID" value="CCD55575.1"/>
    <property type="molecule type" value="Genomic_DNA"/>
</dbReference>
<evidence type="ECO:0000313" key="2">
    <source>
        <dbReference type="Proteomes" id="UP000008177"/>
    </source>
</evidence>
<sequence length="48" mass="5323">MLNRVQVTHEAQEPLSPTIALYAHVNQKKLYHGDAAFSRKADDNCALG</sequence>